<name>A0A099KPB1_COLPS</name>
<dbReference type="EMBL" id="JQEC01000038">
    <property type="protein sequence ID" value="KGJ92045.1"/>
    <property type="molecule type" value="Genomic_DNA"/>
</dbReference>
<organism evidence="2 3">
    <name type="scientific">Colwellia psychrerythraea</name>
    <name type="common">Vibrio psychroerythus</name>
    <dbReference type="NCBI Taxonomy" id="28229"/>
    <lineage>
        <taxon>Bacteria</taxon>
        <taxon>Pseudomonadati</taxon>
        <taxon>Pseudomonadota</taxon>
        <taxon>Gammaproteobacteria</taxon>
        <taxon>Alteromonadales</taxon>
        <taxon>Colwelliaceae</taxon>
        <taxon>Colwellia</taxon>
    </lineage>
</organism>
<dbReference type="OrthoDB" id="3078443at2"/>
<evidence type="ECO:0000259" key="1">
    <source>
        <dbReference type="Pfam" id="PF20093"/>
    </source>
</evidence>
<protein>
    <recommendedName>
        <fullName evidence="1">DUF6484 domain-containing protein</fullName>
    </recommendedName>
</protein>
<evidence type="ECO:0000313" key="3">
    <source>
        <dbReference type="Proteomes" id="UP000029868"/>
    </source>
</evidence>
<comment type="caution">
    <text evidence="2">The sequence shown here is derived from an EMBL/GenBank/DDBJ whole genome shotgun (WGS) entry which is preliminary data.</text>
</comment>
<dbReference type="RefSeq" id="WP_052093725.1">
    <property type="nucleotide sequence ID" value="NZ_JQEC01000038.1"/>
</dbReference>
<evidence type="ECO:0000313" key="2">
    <source>
        <dbReference type="EMBL" id="KGJ92045.1"/>
    </source>
</evidence>
<dbReference type="Proteomes" id="UP000029868">
    <property type="component" value="Unassembled WGS sequence"/>
</dbReference>
<feature type="domain" description="DUF6484" evidence="1">
    <location>
        <begin position="31"/>
        <end position="91"/>
    </location>
</feature>
<proteinExistence type="predicted"/>
<gene>
    <name evidence="2" type="ORF">GAB14E_2890</name>
</gene>
<dbReference type="PATRIC" id="fig|28229.3.peg.2609"/>
<accession>A0A099KPB1</accession>
<dbReference type="Pfam" id="PF20093">
    <property type="entry name" value="DUF6484"/>
    <property type="match status" value="1"/>
</dbReference>
<sequence>MAMNDKQLDEIEMTNEALASEYNIAAGEIIIGTLVGLDDSGQAFVDFAQNPASTPLTAMSTTSVTQQQVSRQVALLFNQGDLKQPIIMGLIHSPLQAMLENFGEHNDTEKVELAGELNIDDVKVAGNKITFEAQDEMVFKCGESSITLTKAGKVLIRGKYLLNRSSGVNRIMGGSVQVN</sequence>
<dbReference type="AlphaFoldDB" id="A0A099KPB1"/>
<dbReference type="InterPro" id="IPR045506">
    <property type="entry name" value="DUF6484"/>
</dbReference>
<reference evidence="2 3" key="1">
    <citation type="submission" date="2014-08" db="EMBL/GenBank/DDBJ databases">
        <title>Genomic and Phenotypic Diversity of Colwellia psychrerythraea strains from Disparate Marine Basins.</title>
        <authorList>
            <person name="Techtmann S.M."/>
            <person name="Stelling S.C."/>
            <person name="Utturkar S.M."/>
            <person name="Alshibli N."/>
            <person name="Harris A."/>
            <person name="Brown S.D."/>
            <person name="Hazen T.C."/>
        </authorList>
    </citation>
    <scope>NUCLEOTIDE SEQUENCE [LARGE SCALE GENOMIC DNA]</scope>
    <source>
        <strain evidence="2 3">GAB14E</strain>
    </source>
</reference>